<gene>
    <name evidence="10" type="ORF">DealDRAFT_2859</name>
</gene>
<dbReference type="InterPro" id="IPR009056">
    <property type="entry name" value="Cyt_c-like_dom"/>
</dbReference>
<evidence type="ECO:0000313" key="11">
    <source>
        <dbReference type="Proteomes" id="UP000006443"/>
    </source>
</evidence>
<feature type="transmembrane region" description="Helical" evidence="7">
    <location>
        <begin position="7"/>
        <end position="28"/>
    </location>
</feature>
<comment type="subcellular location">
    <subcellularLocation>
        <location evidence="1">Cell envelope</location>
    </subcellularLocation>
</comment>
<dbReference type="eggNOG" id="COG3005">
    <property type="taxonomic scope" value="Bacteria"/>
</dbReference>
<dbReference type="STRING" id="555088.DealDRAFT_2859"/>
<accession>C0GK50</accession>
<organism evidence="10 11">
    <name type="scientific">Dethiobacter alkaliphilus AHT 1</name>
    <dbReference type="NCBI Taxonomy" id="555088"/>
    <lineage>
        <taxon>Bacteria</taxon>
        <taxon>Bacillati</taxon>
        <taxon>Bacillota</taxon>
        <taxon>Dethiobacteria</taxon>
        <taxon>Dethiobacterales</taxon>
        <taxon>Dethiobacteraceae</taxon>
        <taxon>Dethiobacter</taxon>
    </lineage>
</organism>
<dbReference type="InterPro" id="IPR005126">
    <property type="entry name" value="NapC/NirT_cyt_c_N"/>
</dbReference>
<keyword evidence="7" id="KW-0472">Membrane</keyword>
<dbReference type="InterPro" id="IPR036280">
    <property type="entry name" value="Multihaem_cyt_sf"/>
</dbReference>
<dbReference type="RefSeq" id="WP_008518662.1">
    <property type="nucleotide sequence ID" value="NZ_ACJM01000020.1"/>
</dbReference>
<protein>
    <submittedName>
        <fullName evidence="10">Uncharacterized protein</fullName>
    </submittedName>
</protein>
<dbReference type="GO" id="GO:0046872">
    <property type="term" value="F:metal ion binding"/>
    <property type="evidence" value="ECO:0007669"/>
    <property type="project" value="UniProtKB-KW"/>
</dbReference>
<keyword evidence="6" id="KW-0408">Iron</keyword>
<dbReference type="AlphaFoldDB" id="C0GK50"/>
<name>C0GK50_DETAL</name>
<dbReference type="InterPro" id="IPR038266">
    <property type="entry name" value="NapC/NirT_cytc_sf"/>
</dbReference>
<evidence type="ECO:0000259" key="8">
    <source>
        <dbReference type="Pfam" id="PF00034"/>
    </source>
</evidence>
<keyword evidence="3" id="KW-0349">Heme</keyword>
<proteinExistence type="predicted"/>
<sequence>MRQSWLIVLIVVAIFVGAYAVFMVAYYATSHPTFFCTKCHFIEPYVASWEEFPHAGVTCLHCHEMRGFVGKLEAKSRGLNYLYTTLTNQYTLPTGAKIFEQNCIGCHLQDYRGYENAPDLATAEGDHYEYIRDNRSCLECHRDTGHEINILLKPDFEKSW</sequence>
<dbReference type="Proteomes" id="UP000006443">
    <property type="component" value="Unassembled WGS sequence"/>
</dbReference>
<dbReference type="Pfam" id="PF03264">
    <property type="entry name" value="Cytochrom_NNT"/>
    <property type="match status" value="1"/>
</dbReference>
<dbReference type="SUPFAM" id="SSF48695">
    <property type="entry name" value="Multiheme cytochromes"/>
    <property type="match status" value="1"/>
</dbReference>
<comment type="caution">
    <text evidence="10">The sequence shown here is derived from an EMBL/GenBank/DDBJ whole genome shotgun (WGS) entry which is preliminary data.</text>
</comment>
<keyword evidence="11" id="KW-1185">Reference proteome</keyword>
<feature type="domain" description="NapC/NirT cytochrome c N-terminal" evidence="9">
    <location>
        <begin position="6"/>
        <end position="90"/>
    </location>
</feature>
<dbReference type="OrthoDB" id="9791652at2"/>
<keyword evidence="7" id="KW-1133">Transmembrane helix</keyword>
<evidence type="ECO:0000256" key="1">
    <source>
        <dbReference type="ARBA" id="ARBA00004196"/>
    </source>
</evidence>
<keyword evidence="7" id="KW-0812">Transmembrane</keyword>
<evidence type="ECO:0000259" key="9">
    <source>
        <dbReference type="Pfam" id="PF03264"/>
    </source>
</evidence>
<feature type="domain" description="Cytochrome c" evidence="8">
    <location>
        <begin position="95"/>
        <end position="125"/>
    </location>
</feature>
<evidence type="ECO:0000256" key="2">
    <source>
        <dbReference type="ARBA" id="ARBA00022448"/>
    </source>
</evidence>
<evidence type="ECO:0000313" key="10">
    <source>
        <dbReference type="EMBL" id="EEG76320.1"/>
    </source>
</evidence>
<dbReference type="Gene3D" id="1.10.3820.10">
    <property type="entry name" value="Di-heme elbow motif domain"/>
    <property type="match status" value="1"/>
</dbReference>
<keyword evidence="2" id="KW-0813">Transport</keyword>
<evidence type="ECO:0000256" key="7">
    <source>
        <dbReference type="SAM" id="Phobius"/>
    </source>
</evidence>
<dbReference type="EMBL" id="ACJM01000020">
    <property type="protein sequence ID" value="EEG76320.1"/>
    <property type="molecule type" value="Genomic_DNA"/>
</dbReference>
<evidence type="ECO:0000256" key="3">
    <source>
        <dbReference type="ARBA" id="ARBA00022617"/>
    </source>
</evidence>
<evidence type="ECO:0000256" key="4">
    <source>
        <dbReference type="ARBA" id="ARBA00022723"/>
    </source>
</evidence>
<keyword evidence="5" id="KW-0249">Electron transport</keyword>
<dbReference type="Pfam" id="PF00034">
    <property type="entry name" value="Cytochrom_C"/>
    <property type="match status" value="1"/>
</dbReference>
<dbReference type="GO" id="GO:0030313">
    <property type="term" value="C:cell envelope"/>
    <property type="evidence" value="ECO:0007669"/>
    <property type="project" value="UniProtKB-SubCell"/>
</dbReference>
<keyword evidence="4" id="KW-0479">Metal-binding</keyword>
<evidence type="ECO:0000256" key="6">
    <source>
        <dbReference type="ARBA" id="ARBA00023004"/>
    </source>
</evidence>
<evidence type="ECO:0000256" key="5">
    <source>
        <dbReference type="ARBA" id="ARBA00022982"/>
    </source>
</evidence>
<reference evidence="10 11" key="1">
    <citation type="submission" date="2009-02" db="EMBL/GenBank/DDBJ databases">
        <title>Sequencing of the draft genome and assembly of Dethiobacter alkaliphilus AHT 1.</title>
        <authorList>
            <consortium name="US DOE Joint Genome Institute (JGI-PGF)"/>
            <person name="Lucas S."/>
            <person name="Copeland A."/>
            <person name="Lapidus A."/>
            <person name="Glavina del Rio T."/>
            <person name="Dalin E."/>
            <person name="Tice H."/>
            <person name="Bruce D."/>
            <person name="Goodwin L."/>
            <person name="Pitluck S."/>
            <person name="Larimer F."/>
            <person name="Land M.L."/>
            <person name="Hauser L."/>
            <person name="Muyzer G."/>
        </authorList>
    </citation>
    <scope>NUCLEOTIDE SEQUENCE [LARGE SCALE GENOMIC DNA]</scope>
    <source>
        <strain evidence="10 11">AHT 1</strain>
    </source>
</reference>